<comment type="caution">
    <text evidence="6">The sequence shown here is derived from an EMBL/GenBank/DDBJ whole genome shotgun (WGS) entry which is preliminary data.</text>
</comment>
<dbReference type="EMBL" id="CAXAMN010015903">
    <property type="protein sequence ID" value="CAK9046889.1"/>
    <property type="molecule type" value="Genomic_DNA"/>
</dbReference>
<evidence type="ECO:0000313" key="7">
    <source>
        <dbReference type="Proteomes" id="UP001642484"/>
    </source>
</evidence>
<keyword evidence="7" id="KW-1185">Reference proteome</keyword>
<dbReference type="InterPro" id="IPR036770">
    <property type="entry name" value="Ankyrin_rpt-contain_sf"/>
</dbReference>
<gene>
    <name evidence="6" type="ORF">CCMP2556_LOCUS24342</name>
</gene>
<evidence type="ECO:0000256" key="2">
    <source>
        <dbReference type="ARBA" id="ARBA00023043"/>
    </source>
</evidence>
<sequence>MAIGRWRSGSSRPGPISRPRTLLVGRRSTGRPVRATVRRRSGSSTPGPISRAKILMVRAPGKDSEHLKKRVCCGETPLHHAANYGHWEVAQRLIEARADLEAKDNYGKTPWERANMNGEEKVMGVLRPVQVGLLSGRTVRCDPNPCLTVRELREEAQSKLGRGFQIQQLLTRSGQVLQDPLTLEDAGVTYGDFVTAIAPVAGEAAREREGLSLCVDARPSTDLRVVELEEEEKPC</sequence>
<dbReference type="Gene3D" id="3.10.20.90">
    <property type="entry name" value="Phosphatidylinositol 3-kinase Catalytic Subunit, Chain A, domain 1"/>
    <property type="match status" value="1"/>
</dbReference>
<keyword evidence="1" id="KW-0677">Repeat</keyword>
<feature type="repeat" description="ANK" evidence="3">
    <location>
        <begin position="73"/>
        <end position="105"/>
    </location>
</feature>
<evidence type="ECO:0000256" key="1">
    <source>
        <dbReference type="ARBA" id="ARBA00022737"/>
    </source>
</evidence>
<feature type="compositionally biased region" description="Low complexity" evidence="4">
    <location>
        <begin position="1"/>
        <end position="20"/>
    </location>
</feature>
<proteinExistence type="predicted"/>
<keyword evidence="2 3" id="KW-0040">ANK repeat</keyword>
<dbReference type="SUPFAM" id="SSF54236">
    <property type="entry name" value="Ubiquitin-like"/>
    <property type="match status" value="1"/>
</dbReference>
<dbReference type="Proteomes" id="UP001642484">
    <property type="component" value="Unassembled WGS sequence"/>
</dbReference>
<dbReference type="InterPro" id="IPR000626">
    <property type="entry name" value="Ubiquitin-like_dom"/>
</dbReference>
<reference evidence="6 7" key="1">
    <citation type="submission" date="2024-02" db="EMBL/GenBank/DDBJ databases">
        <authorList>
            <person name="Chen Y."/>
            <person name="Shah S."/>
            <person name="Dougan E. K."/>
            <person name="Thang M."/>
            <person name="Chan C."/>
        </authorList>
    </citation>
    <scope>NUCLEOTIDE SEQUENCE [LARGE SCALE GENOMIC DNA]</scope>
</reference>
<evidence type="ECO:0000313" key="6">
    <source>
        <dbReference type="EMBL" id="CAK9046889.1"/>
    </source>
</evidence>
<name>A0ABP0M5V2_9DINO</name>
<protein>
    <recommendedName>
        <fullName evidence="5">Ubiquitin-like domain-containing protein</fullName>
    </recommendedName>
</protein>
<dbReference type="InterPro" id="IPR002110">
    <property type="entry name" value="Ankyrin_rpt"/>
</dbReference>
<dbReference type="SUPFAM" id="SSF48403">
    <property type="entry name" value="Ankyrin repeat"/>
    <property type="match status" value="1"/>
</dbReference>
<evidence type="ECO:0000256" key="4">
    <source>
        <dbReference type="SAM" id="MobiDB-lite"/>
    </source>
</evidence>
<accession>A0ABP0M5V2</accession>
<feature type="domain" description="Ubiquitin-like" evidence="5">
    <location>
        <begin position="127"/>
        <end position="203"/>
    </location>
</feature>
<feature type="region of interest" description="Disordered" evidence="4">
    <location>
        <begin position="1"/>
        <end position="49"/>
    </location>
</feature>
<dbReference type="Pfam" id="PF13857">
    <property type="entry name" value="Ank_5"/>
    <property type="match status" value="1"/>
</dbReference>
<dbReference type="InterPro" id="IPR029071">
    <property type="entry name" value="Ubiquitin-like_domsf"/>
</dbReference>
<evidence type="ECO:0000259" key="5">
    <source>
        <dbReference type="PROSITE" id="PS50053"/>
    </source>
</evidence>
<organism evidence="6 7">
    <name type="scientific">Durusdinium trenchii</name>
    <dbReference type="NCBI Taxonomy" id="1381693"/>
    <lineage>
        <taxon>Eukaryota</taxon>
        <taxon>Sar</taxon>
        <taxon>Alveolata</taxon>
        <taxon>Dinophyceae</taxon>
        <taxon>Suessiales</taxon>
        <taxon>Symbiodiniaceae</taxon>
        <taxon>Durusdinium</taxon>
    </lineage>
</organism>
<dbReference type="PANTHER" id="PTHR24201">
    <property type="entry name" value="ANK_REP_REGION DOMAIN-CONTAINING PROTEIN"/>
    <property type="match status" value="1"/>
</dbReference>
<dbReference type="PROSITE" id="PS50053">
    <property type="entry name" value="UBIQUITIN_2"/>
    <property type="match status" value="1"/>
</dbReference>
<dbReference type="PROSITE" id="PS50297">
    <property type="entry name" value="ANK_REP_REGION"/>
    <property type="match status" value="1"/>
</dbReference>
<evidence type="ECO:0000256" key="3">
    <source>
        <dbReference type="PROSITE-ProRule" id="PRU00023"/>
    </source>
</evidence>
<dbReference type="Gene3D" id="1.25.40.20">
    <property type="entry name" value="Ankyrin repeat-containing domain"/>
    <property type="match status" value="1"/>
</dbReference>
<dbReference type="InterPro" id="IPR050776">
    <property type="entry name" value="Ank_Repeat/CDKN_Inhibitor"/>
</dbReference>
<dbReference type="PROSITE" id="PS50088">
    <property type="entry name" value="ANK_REPEAT"/>
    <property type="match status" value="1"/>
</dbReference>
<dbReference type="SMART" id="SM00248">
    <property type="entry name" value="ANK"/>
    <property type="match status" value="1"/>
</dbReference>